<dbReference type="AlphaFoldDB" id="A0A381YPJ0"/>
<gene>
    <name evidence="2" type="ORF">METZ01_LOCUS131396</name>
</gene>
<sequence length="119" mass="13166">MDDEETLRTAVQDANPTWDISPVEKEDAPTAYVELVDDEWVQKQKSEISATWSAETVAADGTAEIVLSTLPVPCTVYVDGTAVVVEDGSLEFSTEAIGKYRIRIREAAYLEKEWIINAV</sequence>
<evidence type="ECO:0000256" key="1">
    <source>
        <dbReference type="SAM" id="MobiDB-lite"/>
    </source>
</evidence>
<protein>
    <submittedName>
        <fullName evidence="2">Uncharacterized protein</fullName>
    </submittedName>
</protein>
<reference evidence="2" key="1">
    <citation type="submission" date="2018-05" db="EMBL/GenBank/DDBJ databases">
        <authorList>
            <person name="Lanie J.A."/>
            <person name="Ng W.-L."/>
            <person name="Kazmierczak K.M."/>
            <person name="Andrzejewski T.M."/>
            <person name="Davidsen T.M."/>
            <person name="Wayne K.J."/>
            <person name="Tettelin H."/>
            <person name="Glass J.I."/>
            <person name="Rusch D."/>
            <person name="Podicherti R."/>
            <person name="Tsui H.-C.T."/>
            <person name="Winkler M.E."/>
        </authorList>
    </citation>
    <scope>NUCLEOTIDE SEQUENCE</scope>
</reference>
<proteinExistence type="predicted"/>
<organism evidence="2">
    <name type="scientific">marine metagenome</name>
    <dbReference type="NCBI Taxonomy" id="408172"/>
    <lineage>
        <taxon>unclassified sequences</taxon>
        <taxon>metagenomes</taxon>
        <taxon>ecological metagenomes</taxon>
    </lineage>
</organism>
<evidence type="ECO:0000313" key="2">
    <source>
        <dbReference type="EMBL" id="SVA78542.1"/>
    </source>
</evidence>
<accession>A0A381YPJ0</accession>
<feature type="region of interest" description="Disordered" evidence="1">
    <location>
        <begin position="1"/>
        <end position="22"/>
    </location>
</feature>
<name>A0A381YPJ0_9ZZZZ</name>
<dbReference type="EMBL" id="UINC01018653">
    <property type="protein sequence ID" value="SVA78542.1"/>
    <property type="molecule type" value="Genomic_DNA"/>
</dbReference>